<accession>A0A0F3NBY3</accession>
<organism evidence="1 2">
    <name type="scientific">Ehrlichia cf. muris str. EmCRT</name>
    <dbReference type="NCBI Taxonomy" id="1359167"/>
    <lineage>
        <taxon>Bacteria</taxon>
        <taxon>Pseudomonadati</taxon>
        <taxon>Pseudomonadota</taxon>
        <taxon>Alphaproteobacteria</taxon>
        <taxon>Rickettsiales</taxon>
        <taxon>Anaplasmataceae</taxon>
        <taxon>Ehrlichia</taxon>
    </lineage>
</organism>
<reference evidence="1 2" key="1">
    <citation type="submission" date="2015-02" db="EMBL/GenBank/DDBJ databases">
        <title>Genome Sequencing of Rickettsiales.</title>
        <authorList>
            <person name="Daugherty S.C."/>
            <person name="Su Q."/>
            <person name="Abolude K."/>
            <person name="Beier-Sexton M."/>
            <person name="Carlyon J.A."/>
            <person name="Carter R."/>
            <person name="Day N.P."/>
            <person name="Dumler S.J."/>
            <person name="Dyachenko V."/>
            <person name="Godinez A."/>
            <person name="Kurtti T.J."/>
            <person name="Lichay M."/>
            <person name="Mullins K.E."/>
            <person name="Ott S."/>
            <person name="Pappas-Brown V."/>
            <person name="Paris D.H."/>
            <person name="Patel P."/>
            <person name="Richards A.L."/>
            <person name="Sadzewicz L."/>
            <person name="Sears K."/>
            <person name="Seidman D."/>
            <person name="Sengamalay N."/>
            <person name="Stenos J."/>
            <person name="Tallon L.J."/>
            <person name="Vincent G."/>
            <person name="Fraser C.M."/>
            <person name="Munderloh U."/>
            <person name="Dunning-Hotopp J.C."/>
        </authorList>
    </citation>
    <scope>NUCLEOTIDE SEQUENCE [LARGE SCALE GENOMIC DNA]</scope>
    <source>
        <strain evidence="1 2">EmCRT</strain>
    </source>
</reference>
<proteinExistence type="predicted"/>
<dbReference type="AlphaFoldDB" id="A0A0F3NBY3"/>
<evidence type="ECO:0000313" key="1">
    <source>
        <dbReference type="EMBL" id="KJV65573.1"/>
    </source>
</evidence>
<name>A0A0F3NBY3_9RICK</name>
<protein>
    <submittedName>
        <fullName evidence="1">Uncharacterized protein</fullName>
    </submittedName>
</protein>
<dbReference type="Proteomes" id="UP000033546">
    <property type="component" value="Unassembled WGS sequence"/>
</dbReference>
<comment type="caution">
    <text evidence="1">The sequence shown here is derived from an EMBL/GenBank/DDBJ whole genome shotgun (WGS) entry which is preliminary data.</text>
</comment>
<dbReference type="PATRIC" id="fig|1359167.3.peg.504"/>
<sequence>MTRKSEFINFNVVKLSQDKYLHVFTVGYYEFDEQMCVLIVMFCESYNIKSYKLFA</sequence>
<evidence type="ECO:0000313" key="2">
    <source>
        <dbReference type="Proteomes" id="UP000033546"/>
    </source>
</evidence>
<dbReference type="EMBL" id="LANU01000002">
    <property type="protein sequence ID" value="KJV65573.1"/>
    <property type="molecule type" value="Genomic_DNA"/>
</dbReference>
<gene>
    <name evidence="1" type="ORF">EMUCRT_0518</name>
</gene>